<dbReference type="PANTHER" id="PTHR42732:SF1">
    <property type="entry name" value="BETA-MANNOSIDASE"/>
    <property type="match status" value="1"/>
</dbReference>
<evidence type="ECO:0000259" key="6">
    <source>
        <dbReference type="Pfam" id="PF02836"/>
    </source>
</evidence>
<evidence type="ECO:0000256" key="4">
    <source>
        <dbReference type="SAM" id="SignalP"/>
    </source>
</evidence>
<dbReference type="Gene3D" id="3.20.20.80">
    <property type="entry name" value="Glycosidases"/>
    <property type="match status" value="1"/>
</dbReference>
<dbReference type="InterPro" id="IPR051913">
    <property type="entry name" value="GH2_Domain-Containing"/>
</dbReference>
<feature type="domain" description="Glycoside hydrolase family 2 immunoglobulin-like beta-sandwich" evidence="5">
    <location>
        <begin position="214"/>
        <end position="297"/>
    </location>
</feature>
<dbReference type="EC" id="3.2.1.23" evidence="8"/>
<dbReference type="InterPro" id="IPR006101">
    <property type="entry name" value="Glyco_hydro_2"/>
</dbReference>
<feature type="signal peptide" evidence="4">
    <location>
        <begin position="1"/>
        <end position="24"/>
    </location>
</feature>
<feature type="domain" description="Glycosyl hydrolases family 2 sugar binding" evidence="7">
    <location>
        <begin position="103"/>
        <end position="205"/>
    </location>
</feature>
<dbReference type="InterPro" id="IPR006102">
    <property type="entry name" value="Ig-like_GH2"/>
</dbReference>
<dbReference type="SUPFAM" id="SSF49785">
    <property type="entry name" value="Galactose-binding domain-like"/>
    <property type="match status" value="1"/>
</dbReference>
<dbReference type="PRINTS" id="PR00132">
    <property type="entry name" value="GLHYDRLASE2"/>
</dbReference>
<protein>
    <submittedName>
        <fullName evidence="8">GH2</fullName>
        <ecNumber evidence="8">3.2.1.23</ecNumber>
    </submittedName>
</protein>
<feature type="domain" description="Glycoside hydrolase family 2 catalytic" evidence="6">
    <location>
        <begin position="328"/>
        <end position="559"/>
    </location>
</feature>
<accession>A0A6J4RGR9</accession>
<dbReference type="InterPro" id="IPR036156">
    <property type="entry name" value="Beta-gal/glucu_dom_sf"/>
</dbReference>
<keyword evidence="2 8" id="KW-0378">Hydrolase</keyword>
<dbReference type="Gene3D" id="2.60.40.10">
    <property type="entry name" value="Immunoglobulins"/>
    <property type="match status" value="1"/>
</dbReference>
<dbReference type="SUPFAM" id="SSF51445">
    <property type="entry name" value="(Trans)glycosidases"/>
    <property type="match status" value="1"/>
</dbReference>
<evidence type="ECO:0000313" key="8">
    <source>
        <dbReference type="EMBL" id="CAA9465467.1"/>
    </source>
</evidence>
<dbReference type="Pfam" id="PF02836">
    <property type="entry name" value="Glyco_hydro_2_C"/>
    <property type="match status" value="1"/>
</dbReference>
<evidence type="ECO:0000256" key="1">
    <source>
        <dbReference type="ARBA" id="ARBA00007401"/>
    </source>
</evidence>
<sequence length="630" mass="69889">MRALVFTAALVAAAVLGASPAAAAAPAPAETAARAAERPVYQDGHTGRRLLGGAWLRRVDRGDRGLAGHWERGRSTAGWTRVRVPDAYNVGENTREGLIGWPAWYRKDFTLPRGARSAAWRVRFEAVNYRATVWLNGRRIGEHAGAFEPFELALAGVRPGRRNTLVVRVDNRRLPSDFPPSRYTATDQPRGGWWNYGGLVREVYLRRVDRVDFESVQVRPRIRCATCPATVSFRVAMRNDSTRTQRVALRGTLGSLPVAFAPKTLRPGRTGLLTASVRVREPHLWSPRDPFLYRVALDAAARARGQRMTPAGGYRLHTGLRSVGVSSDGRFTLNGRPVNLRGISIHEDLPGKGAALSAQDHAATVAQIKDIGATLVRSHYPLHPVFQEMADRNGLVIWSEVPVYQLQPEAMEPPAVRREAVAHLSANILNNQNHPSVITWSIGNELDETVPRPVRAYIAAATRAARKLDPSRPVSMAIAGHPRVACRPGYEPLDLIGINDYFGWYANDVANRADLSGYLDTMRNCYPQKALMVTEFGAEANRSGPIEEKGTYEFQSDFIRYHLSVFAIKPWISGVAYWTLREFLIHPDWAGGNPRPTPPMHQKGVISYDGQLKPGYTDLRNAYRSTEQTP</sequence>
<evidence type="ECO:0000256" key="2">
    <source>
        <dbReference type="ARBA" id="ARBA00022801"/>
    </source>
</evidence>
<comment type="similarity">
    <text evidence="1">Belongs to the glycosyl hydrolase 2 family.</text>
</comment>
<dbReference type="Pfam" id="PF00703">
    <property type="entry name" value="Glyco_hydro_2"/>
    <property type="match status" value="1"/>
</dbReference>
<reference evidence="8" key="1">
    <citation type="submission" date="2020-02" db="EMBL/GenBank/DDBJ databases">
        <authorList>
            <person name="Meier V. D."/>
        </authorList>
    </citation>
    <scope>NUCLEOTIDE SEQUENCE</scope>
    <source>
        <strain evidence="8">AVDCRST_MAG65</strain>
    </source>
</reference>
<dbReference type="SUPFAM" id="SSF49303">
    <property type="entry name" value="beta-Galactosidase/glucuronidase domain"/>
    <property type="match status" value="1"/>
</dbReference>
<proteinExistence type="inferred from homology"/>
<dbReference type="InterPro" id="IPR008979">
    <property type="entry name" value="Galactose-bd-like_sf"/>
</dbReference>
<dbReference type="EMBL" id="CADCVL010000043">
    <property type="protein sequence ID" value="CAA9465467.1"/>
    <property type="molecule type" value="Genomic_DNA"/>
</dbReference>
<evidence type="ECO:0000259" key="5">
    <source>
        <dbReference type="Pfam" id="PF00703"/>
    </source>
</evidence>
<dbReference type="Gene3D" id="2.60.120.260">
    <property type="entry name" value="Galactose-binding domain-like"/>
    <property type="match status" value="1"/>
</dbReference>
<keyword evidence="3 8" id="KW-0326">Glycosidase</keyword>
<dbReference type="InterPro" id="IPR006103">
    <property type="entry name" value="Glyco_hydro_2_cat"/>
</dbReference>
<keyword evidence="4" id="KW-0732">Signal</keyword>
<dbReference type="PANTHER" id="PTHR42732">
    <property type="entry name" value="BETA-GALACTOSIDASE"/>
    <property type="match status" value="1"/>
</dbReference>
<dbReference type="InterPro" id="IPR006104">
    <property type="entry name" value="Glyco_hydro_2_N"/>
</dbReference>
<dbReference type="GO" id="GO:0005975">
    <property type="term" value="P:carbohydrate metabolic process"/>
    <property type="evidence" value="ECO:0007669"/>
    <property type="project" value="InterPro"/>
</dbReference>
<evidence type="ECO:0000256" key="3">
    <source>
        <dbReference type="ARBA" id="ARBA00023295"/>
    </source>
</evidence>
<dbReference type="InterPro" id="IPR017853">
    <property type="entry name" value="GH"/>
</dbReference>
<name>A0A6J4RGR9_9ACTN</name>
<dbReference type="AlphaFoldDB" id="A0A6J4RGR9"/>
<gene>
    <name evidence="8" type="ORF">AVDCRST_MAG65-237</name>
</gene>
<dbReference type="GO" id="GO:0004565">
    <property type="term" value="F:beta-galactosidase activity"/>
    <property type="evidence" value="ECO:0007669"/>
    <property type="project" value="UniProtKB-EC"/>
</dbReference>
<dbReference type="Pfam" id="PF02837">
    <property type="entry name" value="Glyco_hydro_2_N"/>
    <property type="match status" value="1"/>
</dbReference>
<organism evidence="8">
    <name type="scientific">uncultured Solirubrobacteraceae bacterium</name>
    <dbReference type="NCBI Taxonomy" id="1162706"/>
    <lineage>
        <taxon>Bacteria</taxon>
        <taxon>Bacillati</taxon>
        <taxon>Actinomycetota</taxon>
        <taxon>Thermoleophilia</taxon>
        <taxon>Solirubrobacterales</taxon>
        <taxon>Solirubrobacteraceae</taxon>
        <taxon>environmental samples</taxon>
    </lineage>
</organism>
<evidence type="ECO:0000259" key="7">
    <source>
        <dbReference type="Pfam" id="PF02837"/>
    </source>
</evidence>
<feature type="chain" id="PRO_5038961982" evidence="4">
    <location>
        <begin position="25"/>
        <end position="630"/>
    </location>
</feature>
<dbReference type="InterPro" id="IPR013783">
    <property type="entry name" value="Ig-like_fold"/>
</dbReference>